<name>A0A370GY25_9COXI</name>
<dbReference type="SUPFAM" id="SSF53187">
    <property type="entry name" value="Zn-dependent exopeptidases"/>
    <property type="match status" value="1"/>
</dbReference>
<keyword evidence="1 9" id="KW-0031">Aminopeptidase</keyword>
<keyword evidence="2" id="KW-0645">Protease</keyword>
<evidence type="ECO:0000259" key="8">
    <source>
        <dbReference type="Pfam" id="PF04389"/>
    </source>
</evidence>
<sequence>MRIVVRYLAFAGLLLCMLNSYAGTSEQFLVVPRCLLSGNSFRYEELASLKWLRLIKITDLHPLQAAVVKKEARCRGFINVTRAWRDYSKRKQLDAAAFLSHYAPASRRGDLTRHYKIQYQNEVNSLVREIDTAQIRRELSKLTHFPDRHLHSEDGARAAQWIRQQAKTLIASSERKDTELLLIPTEGHSKQPSVMMKIGKALSEPGIVIGAHLDTIDSVDESQPGADDGASGVATVLETARLLLNSHLQFNKPIYLVWYAGSEAGKLGSQSVVQYFKRHHLPVDSVLQLDMTGYVGADGEPQIGLADDSTDAGLTTFVADLVTAYVKLPVGVRRCGYACSDHVIWYQNGNRVAYPLETMDETSNPYVHKRRDTMDKLSLTHVRDFVKLSTAFAVELAEPIITPLLSTSSLKR</sequence>
<evidence type="ECO:0000256" key="7">
    <source>
        <dbReference type="SAM" id="SignalP"/>
    </source>
</evidence>
<proteinExistence type="predicted"/>
<evidence type="ECO:0000256" key="1">
    <source>
        <dbReference type="ARBA" id="ARBA00022438"/>
    </source>
</evidence>
<dbReference type="Pfam" id="PF04389">
    <property type="entry name" value="Peptidase_M28"/>
    <property type="match status" value="1"/>
</dbReference>
<dbReference type="GO" id="GO:0004177">
    <property type="term" value="F:aminopeptidase activity"/>
    <property type="evidence" value="ECO:0007669"/>
    <property type="project" value="UniProtKB-KW"/>
</dbReference>
<dbReference type="GO" id="GO:0008235">
    <property type="term" value="F:metalloexopeptidase activity"/>
    <property type="evidence" value="ECO:0007669"/>
    <property type="project" value="InterPro"/>
</dbReference>
<dbReference type="InterPro" id="IPR045175">
    <property type="entry name" value="M28_fam"/>
</dbReference>
<feature type="signal peptide" evidence="7">
    <location>
        <begin position="1"/>
        <end position="22"/>
    </location>
</feature>
<dbReference type="PANTHER" id="PTHR12147:SF56">
    <property type="entry name" value="AMINOPEPTIDASE YDR415C-RELATED"/>
    <property type="match status" value="1"/>
</dbReference>
<dbReference type="PANTHER" id="PTHR12147">
    <property type="entry name" value="METALLOPEPTIDASE M28 FAMILY MEMBER"/>
    <property type="match status" value="1"/>
</dbReference>
<protein>
    <submittedName>
        <fullName evidence="9">Leucyl aminopeptidase</fullName>
    </submittedName>
</protein>
<evidence type="ECO:0000256" key="2">
    <source>
        <dbReference type="ARBA" id="ARBA00022670"/>
    </source>
</evidence>
<reference evidence="9 10" key="1">
    <citation type="submission" date="2018-07" db="EMBL/GenBank/DDBJ databases">
        <title>Genomic Encyclopedia of Type Strains, Phase IV (KMG-IV): sequencing the most valuable type-strain genomes for metagenomic binning, comparative biology and taxonomic classification.</title>
        <authorList>
            <person name="Goeker M."/>
        </authorList>
    </citation>
    <scope>NUCLEOTIDE SEQUENCE [LARGE SCALE GENOMIC DNA]</scope>
    <source>
        <strain evidence="9 10">DSM 16500</strain>
    </source>
</reference>
<organism evidence="9 10">
    <name type="scientific">Aquicella lusitana</name>
    <dbReference type="NCBI Taxonomy" id="254246"/>
    <lineage>
        <taxon>Bacteria</taxon>
        <taxon>Pseudomonadati</taxon>
        <taxon>Pseudomonadota</taxon>
        <taxon>Gammaproteobacteria</taxon>
        <taxon>Legionellales</taxon>
        <taxon>Coxiellaceae</taxon>
        <taxon>Aquicella</taxon>
    </lineage>
</organism>
<keyword evidence="10" id="KW-1185">Reference proteome</keyword>
<dbReference type="GO" id="GO:0046872">
    <property type="term" value="F:metal ion binding"/>
    <property type="evidence" value="ECO:0007669"/>
    <property type="project" value="UniProtKB-KW"/>
</dbReference>
<gene>
    <name evidence="9" type="ORF">C8D86_1022</name>
</gene>
<dbReference type="GO" id="GO:0006508">
    <property type="term" value="P:proteolysis"/>
    <property type="evidence" value="ECO:0007669"/>
    <property type="project" value="UniProtKB-KW"/>
</dbReference>
<dbReference type="EMBL" id="QQAX01000002">
    <property type="protein sequence ID" value="RDI48575.1"/>
    <property type="molecule type" value="Genomic_DNA"/>
</dbReference>
<evidence type="ECO:0000256" key="5">
    <source>
        <dbReference type="ARBA" id="ARBA00022801"/>
    </source>
</evidence>
<dbReference type="InterPro" id="IPR007484">
    <property type="entry name" value="Peptidase_M28"/>
</dbReference>
<comment type="caution">
    <text evidence="9">The sequence shown here is derived from an EMBL/GenBank/DDBJ whole genome shotgun (WGS) entry which is preliminary data.</text>
</comment>
<evidence type="ECO:0000313" key="10">
    <source>
        <dbReference type="Proteomes" id="UP000254720"/>
    </source>
</evidence>
<evidence type="ECO:0000256" key="4">
    <source>
        <dbReference type="ARBA" id="ARBA00022729"/>
    </source>
</evidence>
<keyword evidence="4 7" id="KW-0732">Signal</keyword>
<dbReference type="Proteomes" id="UP000254720">
    <property type="component" value="Unassembled WGS sequence"/>
</dbReference>
<keyword evidence="6" id="KW-0862">Zinc</keyword>
<evidence type="ECO:0000313" key="9">
    <source>
        <dbReference type="EMBL" id="RDI48575.1"/>
    </source>
</evidence>
<keyword evidence="5" id="KW-0378">Hydrolase</keyword>
<dbReference type="OrthoDB" id="9789219at2"/>
<feature type="domain" description="Peptidase M28" evidence="8">
    <location>
        <begin position="195"/>
        <end position="390"/>
    </location>
</feature>
<keyword evidence="3" id="KW-0479">Metal-binding</keyword>
<evidence type="ECO:0000256" key="3">
    <source>
        <dbReference type="ARBA" id="ARBA00022723"/>
    </source>
</evidence>
<dbReference type="AlphaFoldDB" id="A0A370GY25"/>
<accession>A0A370GY25</accession>
<dbReference type="Gene3D" id="3.40.630.10">
    <property type="entry name" value="Zn peptidases"/>
    <property type="match status" value="1"/>
</dbReference>
<feature type="chain" id="PRO_5017043349" evidence="7">
    <location>
        <begin position="23"/>
        <end position="412"/>
    </location>
</feature>
<evidence type="ECO:0000256" key="6">
    <source>
        <dbReference type="ARBA" id="ARBA00022833"/>
    </source>
</evidence>